<dbReference type="Gene3D" id="3.40.960.10">
    <property type="entry name" value="VSR Endonuclease"/>
    <property type="match status" value="1"/>
</dbReference>
<sequence>MPSVVNVEWAQQEIERIDKKTCNKDLVFYVMRADGDIDWVDLSELPTKNHLKIFWNRVKNNSIVANISGVLYKMKVSNNGVIEGRSKVKVSYGDKELVLNTTQLMKVGITILVKETDYNKPKLSEIPYIKPYITNVKDLKITGGSGKKIHCQCPDCGESKYVIVQNLYREGFRCSCNDKRMSFGEKVVTAYLNTLCKEYKREFVFNNLKNRRFDFYLPKENKVIEVHGLQHYKKDKHFNNTNFDSYYKTKESDMIKKQYCEDNNIEYTVIDASRSFFIPIISQLTSNEKVKGEVFNEFRRLNNNDRNEEIINLSLKEFSLSEIVEITGISRSIIKRVRKNNNLQGSFIMKNRGEASFKKVECINTGEKFESIKEAKNHYNLSDGAKIGMVCQGKRKSAGTLNGTPLQWEYID</sequence>
<dbReference type="AlphaFoldDB" id="A0A9Q6HPU5"/>
<name>A0A9Q6HPU5_9STAP</name>
<reference evidence="1 2" key="1">
    <citation type="journal article" date="2016" name="Front. Microbiol.">
        <title>Comprehensive Phylogenetic Analysis of Bovine Non-aureus Staphylococci Species Based on Whole-Genome Sequencing.</title>
        <authorList>
            <person name="Naushad S."/>
            <person name="Barkema H.W."/>
            <person name="Luby C."/>
            <person name="Condas L.A."/>
            <person name="Nobrega D.B."/>
            <person name="Carson D.A."/>
            <person name="De Buck J."/>
        </authorList>
    </citation>
    <scope>NUCLEOTIDE SEQUENCE [LARGE SCALE GENOMIC DNA]</scope>
    <source>
        <strain evidence="1 2">SNUC 1231</strain>
    </source>
</reference>
<evidence type="ECO:0000313" key="2">
    <source>
        <dbReference type="Proteomes" id="UP000241960"/>
    </source>
</evidence>
<evidence type="ECO:0000313" key="1">
    <source>
        <dbReference type="EMBL" id="PTI76345.1"/>
    </source>
</evidence>
<dbReference type="EMBL" id="PZFQ01000011">
    <property type="protein sequence ID" value="PTI76345.1"/>
    <property type="molecule type" value="Genomic_DNA"/>
</dbReference>
<organism evidence="1 2">
    <name type="scientific">Staphylococcus succinus</name>
    <dbReference type="NCBI Taxonomy" id="61015"/>
    <lineage>
        <taxon>Bacteria</taxon>
        <taxon>Bacillati</taxon>
        <taxon>Bacillota</taxon>
        <taxon>Bacilli</taxon>
        <taxon>Bacillales</taxon>
        <taxon>Staphylococcaceae</taxon>
        <taxon>Staphylococcus</taxon>
    </lineage>
</organism>
<protein>
    <submittedName>
        <fullName evidence="1">Uncharacterized protein</fullName>
    </submittedName>
</protein>
<gene>
    <name evidence="1" type="ORF">BU058_04625</name>
</gene>
<proteinExistence type="predicted"/>
<comment type="caution">
    <text evidence="1">The sequence shown here is derived from an EMBL/GenBank/DDBJ whole genome shotgun (WGS) entry which is preliminary data.</text>
</comment>
<dbReference type="Proteomes" id="UP000241960">
    <property type="component" value="Unassembled WGS sequence"/>
</dbReference>
<accession>A0A9Q6HPU5</accession>